<dbReference type="HOGENOM" id="CLU_3103532_0_0_6"/>
<dbReference type="KEGG" id="ses:SARI_02567"/>
<dbReference type="EMBL" id="CP000880">
    <property type="protein sequence ID" value="ABX22424.1"/>
    <property type="molecule type" value="Genomic_DNA"/>
</dbReference>
<accession>A9MMU9</accession>
<gene>
    <name evidence="1" type="ordered locus">SARI_02567</name>
</gene>
<dbReference type="AlphaFoldDB" id="A9MMU9"/>
<organism evidence="1 2">
    <name type="scientific">Salmonella arizonae (strain ATCC BAA-731 / CDC346-86 / RSK2980)</name>
    <dbReference type="NCBI Taxonomy" id="41514"/>
    <lineage>
        <taxon>Bacteria</taxon>
        <taxon>Pseudomonadati</taxon>
        <taxon>Pseudomonadota</taxon>
        <taxon>Gammaproteobacteria</taxon>
        <taxon>Enterobacterales</taxon>
        <taxon>Enterobacteriaceae</taxon>
        <taxon>Salmonella</taxon>
    </lineage>
</organism>
<reference evidence="1 2" key="1">
    <citation type="submission" date="2007-11" db="EMBL/GenBank/DDBJ databases">
        <authorList>
            <consortium name="The Salmonella enterica serovar Arizonae Genome Sequencing Project"/>
            <person name="McClelland M."/>
            <person name="Sanderson E.K."/>
            <person name="Porwollik S."/>
            <person name="Spieth J."/>
            <person name="Clifton W.S."/>
            <person name="Fulton R."/>
            <person name="Chunyan W."/>
            <person name="Wollam A."/>
            <person name="Shah N."/>
            <person name="Pepin K."/>
            <person name="Bhonagiri V."/>
            <person name="Nash W."/>
            <person name="Johnson M."/>
            <person name="Thiruvilangam P."/>
            <person name="Wilson R."/>
        </authorList>
    </citation>
    <scope>NUCLEOTIDE SEQUENCE [LARGE SCALE GENOMIC DNA]</scope>
    <source>
        <strain evidence="2">ATCC BAA-731 / CDC346-86 / RSK2980</strain>
    </source>
</reference>
<sequence length="51" mass="5707">MTMGEFLFASPRQSLMLFLMQDITYVHSPELDDDTTACGVCQLYQLDAGCV</sequence>
<dbReference type="STRING" id="41514.SARI_02567"/>
<dbReference type="Proteomes" id="UP000002084">
    <property type="component" value="Chromosome"/>
</dbReference>
<keyword evidence="2" id="KW-1185">Reference proteome</keyword>
<protein>
    <submittedName>
        <fullName evidence="1">Uncharacterized protein</fullName>
    </submittedName>
</protein>
<name>A9MMU9_SALAR</name>
<evidence type="ECO:0000313" key="2">
    <source>
        <dbReference type="Proteomes" id="UP000002084"/>
    </source>
</evidence>
<evidence type="ECO:0000313" key="1">
    <source>
        <dbReference type="EMBL" id="ABX22424.1"/>
    </source>
</evidence>
<proteinExistence type="predicted"/>